<reference evidence="3 4" key="1">
    <citation type="journal article" date="2018" name="Nat. Biotechnol.">
        <title>A standardized bacterial taxonomy based on genome phylogeny substantially revises the tree of life.</title>
        <authorList>
            <person name="Parks D.H."/>
            <person name="Chuvochina M."/>
            <person name="Waite D.W."/>
            <person name="Rinke C."/>
            <person name="Skarshewski A."/>
            <person name="Chaumeil P.A."/>
            <person name="Hugenholtz P."/>
        </authorList>
    </citation>
    <scope>NUCLEOTIDE SEQUENCE [LARGE SCALE GENOMIC DNA]</scope>
    <source>
        <strain evidence="3">UBA11482</strain>
    </source>
</reference>
<comment type="caution">
    <text evidence="3">The sequence shown here is derived from an EMBL/GenBank/DDBJ whole genome shotgun (WGS) entry which is preliminary data.</text>
</comment>
<protein>
    <submittedName>
        <fullName evidence="3">Uncharacterized protein</fullName>
    </submittedName>
</protein>
<feature type="transmembrane region" description="Helical" evidence="2">
    <location>
        <begin position="156"/>
        <end position="176"/>
    </location>
</feature>
<keyword evidence="2" id="KW-0812">Transmembrane</keyword>
<evidence type="ECO:0000313" key="4">
    <source>
        <dbReference type="Proteomes" id="UP000262954"/>
    </source>
</evidence>
<keyword evidence="2" id="KW-1133">Transmembrane helix</keyword>
<keyword evidence="2" id="KW-0472">Membrane</keyword>
<evidence type="ECO:0000313" key="3">
    <source>
        <dbReference type="EMBL" id="HBJ08447.1"/>
    </source>
</evidence>
<feature type="transmembrane region" description="Helical" evidence="2">
    <location>
        <begin position="196"/>
        <end position="219"/>
    </location>
</feature>
<proteinExistence type="predicted"/>
<feature type="compositionally biased region" description="Basic and acidic residues" evidence="1">
    <location>
        <begin position="1"/>
        <end position="13"/>
    </location>
</feature>
<evidence type="ECO:0000256" key="2">
    <source>
        <dbReference type="SAM" id="Phobius"/>
    </source>
</evidence>
<organism evidence="3 4">
    <name type="scientific">Coprobacter fastidiosus</name>
    <dbReference type="NCBI Taxonomy" id="1099853"/>
    <lineage>
        <taxon>Bacteria</taxon>
        <taxon>Pseudomonadati</taxon>
        <taxon>Bacteroidota</taxon>
        <taxon>Bacteroidia</taxon>
        <taxon>Bacteroidales</taxon>
        <taxon>Barnesiellaceae</taxon>
        <taxon>Coprobacter</taxon>
    </lineage>
</organism>
<sequence>MKNKENKETEKNRTVINNPSPKDVYYEKLKRIEETQAGFNPDYQESTKYDHKENLKNSFEDVKVEPLQDRRKQILERPLKELKRTSLDIYKERLGHRFWLFAFGFVLFLAALSLSNELFFMSRILFGISSFFFLRMFFLEIGKNLRQQRRLRASRIILYTIFMGAQIVSICAYYIGDYYKIGENEILYILYHTEDAILASVLMIIVLVLWILAIILAILNKIMVNVHNQD</sequence>
<name>A0A354M1Q8_9BACT</name>
<dbReference type="EMBL" id="DNWC01000073">
    <property type="protein sequence ID" value="HBJ08447.1"/>
    <property type="molecule type" value="Genomic_DNA"/>
</dbReference>
<dbReference type="Proteomes" id="UP000262954">
    <property type="component" value="Unassembled WGS sequence"/>
</dbReference>
<feature type="transmembrane region" description="Helical" evidence="2">
    <location>
        <begin position="118"/>
        <end position="136"/>
    </location>
</feature>
<gene>
    <name evidence="3" type="ORF">DDY73_05525</name>
</gene>
<accession>A0A354M1Q8</accession>
<feature type="transmembrane region" description="Helical" evidence="2">
    <location>
        <begin position="94"/>
        <end position="112"/>
    </location>
</feature>
<dbReference type="AlphaFoldDB" id="A0A354M1Q8"/>
<feature type="region of interest" description="Disordered" evidence="1">
    <location>
        <begin position="1"/>
        <end position="21"/>
    </location>
</feature>
<evidence type="ECO:0000256" key="1">
    <source>
        <dbReference type="SAM" id="MobiDB-lite"/>
    </source>
</evidence>